<dbReference type="RefSeq" id="WP_101435195.1">
    <property type="nucleotide sequence ID" value="NZ_JACJHR010000020.1"/>
</dbReference>
<organism evidence="2 3">
    <name type="scientific">Amycolatopsis echigonensis</name>
    <dbReference type="NCBI Taxonomy" id="2576905"/>
    <lineage>
        <taxon>Bacteria</taxon>
        <taxon>Bacillati</taxon>
        <taxon>Actinomycetota</taxon>
        <taxon>Actinomycetes</taxon>
        <taxon>Pseudonocardiales</taxon>
        <taxon>Pseudonocardiaceae</taxon>
        <taxon>Amycolatopsis</taxon>
    </lineage>
</organism>
<accession>A0A2N3WB41</accession>
<keyword evidence="1" id="KW-0378">Hydrolase</keyword>
<evidence type="ECO:0000313" key="2">
    <source>
        <dbReference type="EMBL" id="PKV91091.1"/>
    </source>
</evidence>
<comment type="caution">
    <text evidence="2">The sequence shown here is derived from an EMBL/GenBank/DDBJ whole genome shotgun (WGS) entry which is preliminary data.</text>
</comment>
<reference evidence="1 4" key="2">
    <citation type="submission" date="2020-08" db="EMBL/GenBank/DDBJ databases">
        <title>Amycolatopsis echigonensis JCM 21831.</title>
        <authorList>
            <person name="Tedsree N."/>
            <person name="Kuncharoen N."/>
            <person name="Likhitwitayawuid K."/>
            <person name="Tanasupawat S."/>
        </authorList>
    </citation>
    <scope>NUCLEOTIDE SEQUENCE [LARGE SCALE GENOMIC DNA]</scope>
    <source>
        <strain evidence="1 4">JCM 21831</strain>
    </source>
</reference>
<name>A0A2N3WB41_9PSEU</name>
<dbReference type="InterPro" id="IPR029058">
    <property type="entry name" value="AB_hydrolase_fold"/>
</dbReference>
<sequence>MAEAALHDGTRIEAQVHGDGPVLLLPVDPRPAEGPEAEAARQWGADPELGRSLIEGFAGFRVVAFDYQGHRMAHPADLTPDAVAADFLAVADAVGVDRFSYYGYSWLALSGLQLALRTDRLDALAMGGYPPLDGPYAAMLAVTRATHEMASAGPVLSGSAAEPGDWDSVDVTLSAGQTKQFVTLYEALRDFDDRAVELSCPRLCFAGSEDRIEYGERWGGVTVDIAGPLLRERAELEARGWTVEVLDGLDHLSAMQAAAVVPVVRPWLEKVTS</sequence>
<dbReference type="EMBL" id="PJMY01000003">
    <property type="protein sequence ID" value="PKV91091.1"/>
    <property type="molecule type" value="Genomic_DNA"/>
</dbReference>
<evidence type="ECO:0000313" key="1">
    <source>
        <dbReference type="EMBL" id="MBB2500677.1"/>
    </source>
</evidence>
<dbReference type="AlphaFoldDB" id="A0A2N3WB41"/>
<dbReference type="EMBL" id="JACJHR010000020">
    <property type="protein sequence ID" value="MBB2500677.1"/>
    <property type="molecule type" value="Genomic_DNA"/>
</dbReference>
<dbReference type="GO" id="GO:0016787">
    <property type="term" value="F:hydrolase activity"/>
    <property type="evidence" value="ECO:0007669"/>
    <property type="project" value="UniProtKB-KW"/>
</dbReference>
<keyword evidence="3" id="KW-1185">Reference proteome</keyword>
<dbReference type="Proteomes" id="UP000233750">
    <property type="component" value="Unassembled WGS sequence"/>
</dbReference>
<proteinExistence type="predicted"/>
<dbReference type="OrthoDB" id="3512457at2"/>
<reference evidence="2 3" key="1">
    <citation type="submission" date="2017-12" db="EMBL/GenBank/DDBJ databases">
        <title>Sequencing the genomes of 1000 Actinobacteria strains.</title>
        <authorList>
            <person name="Klenk H.-P."/>
        </authorList>
    </citation>
    <scope>NUCLEOTIDE SEQUENCE [LARGE SCALE GENOMIC DNA]</scope>
    <source>
        <strain evidence="2 3">DSM 45165</strain>
    </source>
</reference>
<protein>
    <submittedName>
        <fullName evidence="1">Alpha/beta hydrolase</fullName>
    </submittedName>
</protein>
<evidence type="ECO:0000313" key="3">
    <source>
        <dbReference type="Proteomes" id="UP000233750"/>
    </source>
</evidence>
<dbReference type="SUPFAM" id="SSF53474">
    <property type="entry name" value="alpha/beta-Hydrolases"/>
    <property type="match status" value="1"/>
</dbReference>
<accession>A0A8E1VYJ8</accession>
<dbReference type="Gene3D" id="3.40.50.1820">
    <property type="entry name" value="alpha/beta hydrolase"/>
    <property type="match status" value="1"/>
</dbReference>
<dbReference type="Proteomes" id="UP000550260">
    <property type="component" value="Unassembled WGS sequence"/>
</dbReference>
<evidence type="ECO:0000313" key="4">
    <source>
        <dbReference type="Proteomes" id="UP000550260"/>
    </source>
</evidence>
<gene>
    <name evidence="2" type="ORF">ATK30_1852</name>
    <name evidence="1" type="ORF">H5411_16270</name>
</gene>